<comment type="similarity">
    <text evidence="1">Belongs to the universal stress protein A family.</text>
</comment>
<dbReference type="Proteomes" id="UP000094412">
    <property type="component" value="Unassembled WGS sequence"/>
</dbReference>
<feature type="domain" description="UspA" evidence="2">
    <location>
        <begin position="152"/>
        <end position="271"/>
    </location>
</feature>
<dbReference type="EMBL" id="MDEO01000035">
    <property type="protein sequence ID" value="OCX14487.1"/>
    <property type="molecule type" value="Genomic_DNA"/>
</dbReference>
<comment type="caution">
    <text evidence="3">The sequence shown here is derived from an EMBL/GenBank/DDBJ whole genome shotgun (WGS) entry which is preliminary data.</text>
</comment>
<keyword evidence="4" id="KW-1185">Reference proteome</keyword>
<evidence type="ECO:0000259" key="2">
    <source>
        <dbReference type="Pfam" id="PF00582"/>
    </source>
</evidence>
<dbReference type="AlphaFoldDB" id="A0A1C2DID0"/>
<dbReference type="SUPFAM" id="SSF52402">
    <property type="entry name" value="Adenine nucleotide alpha hydrolases-like"/>
    <property type="match status" value="2"/>
</dbReference>
<organism evidence="3 4">
    <name type="scientific">Mesorhizobium hungaricum</name>
    <dbReference type="NCBI Taxonomy" id="1566387"/>
    <lineage>
        <taxon>Bacteria</taxon>
        <taxon>Pseudomonadati</taxon>
        <taxon>Pseudomonadota</taxon>
        <taxon>Alphaproteobacteria</taxon>
        <taxon>Hyphomicrobiales</taxon>
        <taxon>Phyllobacteriaceae</taxon>
        <taxon>Mesorhizobium</taxon>
    </lineage>
</organism>
<proteinExistence type="inferred from homology"/>
<dbReference type="Pfam" id="PF00582">
    <property type="entry name" value="Usp"/>
    <property type="match status" value="1"/>
</dbReference>
<dbReference type="CDD" id="cd00293">
    <property type="entry name" value="USP-like"/>
    <property type="match status" value="1"/>
</dbReference>
<evidence type="ECO:0000313" key="3">
    <source>
        <dbReference type="EMBL" id="OCX14487.1"/>
    </source>
</evidence>
<protein>
    <submittedName>
        <fullName evidence="3">Universal stress protein</fullName>
    </submittedName>
</protein>
<name>A0A1C2DID0_9HYPH</name>
<dbReference type="PANTHER" id="PTHR46268:SF15">
    <property type="entry name" value="UNIVERSAL STRESS PROTEIN HP_0031"/>
    <property type="match status" value="1"/>
</dbReference>
<evidence type="ECO:0000313" key="4">
    <source>
        <dbReference type="Proteomes" id="UP000094412"/>
    </source>
</evidence>
<dbReference type="RefSeq" id="WP_024926613.1">
    <property type="nucleotide sequence ID" value="NZ_MDEO01000035.1"/>
</dbReference>
<gene>
    <name evidence="3" type="ORF">QV13_18640</name>
</gene>
<dbReference type="InterPro" id="IPR006015">
    <property type="entry name" value="Universal_stress_UspA"/>
</dbReference>
<dbReference type="PRINTS" id="PR01438">
    <property type="entry name" value="UNVRSLSTRESS"/>
</dbReference>
<dbReference type="InterPro" id="IPR006016">
    <property type="entry name" value="UspA"/>
</dbReference>
<dbReference type="PANTHER" id="PTHR46268">
    <property type="entry name" value="STRESS RESPONSE PROTEIN NHAX"/>
    <property type="match status" value="1"/>
</dbReference>
<dbReference type="OrthoDB" id="9804721at2"/>
<accession>A0A1C2DID0</accession>
<evidence type="ECO:0000256" key="1">
    <source>
        <dbReference type="ARBA" id="ARBA00008791"/>
    </source>
</evidence>
<sequence length="276" mass="29146">MTFKTIVAIVQNEQDAERVLDGAIALASRFGAHVIGVHAEALPMPYTSATGFPDTEFLQVSADLNKERSAKLKAIFQKRLQPSGLSFEWRAQETFSGDSALSSLSSVRAADLVVAAQRDAGGDSNADIGSLIYDAGRPVLVVPHAGPAAASFRHVMLAWNGSREAARAAFDALPFMIGAEKVEIFVVDPGEDGDEDDAGGAGIAAALSRHGVKASVAIRQSKGGTIEDAVQNRLVETGADMIVVGAYSHSWLHRLLYGGVTRTVLRSSPVTAFLSR</sequence>
<dbReference type="Gene3D" id="3.40.50.12370">
    <property type="match status" value="1"/>
</dbReference>
<dbReference type="STRING" id="1566387.QV13_18640"/>
<reference evidence="3 4" key="1">
    <citation type="submission" date="2016-08" db="EMBL/GenBank/DDBJ databases">
        <title>Whole genome sequence of Mesorhizobium sp. strain UASWS1009 isolated from industrial sewage.</title>
        <authorList>
            <person name="Crovadore J."/>
            <person name="Calmin G."/>
            <person name="Chablais R."/>
            <person name="Cochard B."/>
            <person name="Lefort F."/>
        </authorList>
    </citation>
    <scope>NUCLEOTIDE SEQUENCE [LARGE SCALE GENOMIC DNA]</scope>
    <source>
        <strain evidence="3 4">UASWS1009</strain>
    </source>
</reference>